<evidence type="ECO:0000256" key="4">
    <source>
        <dbReference type="ARBA" id="ARBA00022723"/>
    </source>
</evidence>
<keyword evidence="4" id="KW-0479">Metal-binding</keyword>
<evidence type="ECO:0000256" key="7">
    <source>
        <dbReference type="ARBA" id="ARBA00023125"/>
    </source>
</evidence>
<dbReference type="PROSITE" id="PS50937">
    <property type="entry name" value="HTH_MERR_2"/>
    <property type="match status" value="1"/>
</dbReference>
<dbReference type="GO" id="GO:0003700">
    <property type="term" value="F:DNA-binding transcription factor activity"/>
    <property type="evidence" value="ECO:0007669"/>
    <property type="project" value="InterPro"/>
</dbReference>
<dbReference type="InterPro" id="IPR011794">
    <property type="entry name" value="MerR"/>
</dbReference>
<keyword evidence="7" id="KW-0238">DNA-binding</keyword>
<evidence type="ECO:0000256" key="10">
    <source>
        <dbReference type="ARBA" id="ARBA00024874"/>
    </source>
</evidence>
<keyword evidence="9" id="KW-0804">Transcription</keyword>
<accession>A0A800N8E2</accession>
<comment type="function">
    <text evidence="10">Mediates the mercuric-dependent induction of mercury resistance operon. In the absence of mercury MerR represses transcription by binding tightly to the mer operator region; when mercury is present the dimeric complex binds a single ion and becomes a potent transcriptional activator, while remaining bound to the mer site.</text>
</comment>
<keyword evidence="3" id="KW-0678">Repressor</keyword>
<evidence type="ECO:0000256" key="1">
    <source>
        <dbReference type="ARBA" id="ARBA00017146"/>
    </source>
</evidence>
<dbReference type="CDD" id="cd04783">
    <property type="entry name" value="HTH_MerR1"/>
    <property type="match status" value="1"/>
</dbReference>
<dbReference type="PANTHER" id="PTHR30204:SF69">
    <property type="entry name" value="MERR-FAMILY TRANSCRIPTIONAL REGULATOR"/>
    <property type="match status" value="1"/>
</dbReference>
<dbReference type="PROSITE" id="PS00552">
    <property type="entry name" value="HTH_MERR_1"/>
    <property type="match status" value="1"/>
</dbReference>
<organism evidence="12 13">
    <name type="scientific">Cytobacillus firmus</name>
    <name type="common">Bacillus firmus</name>
    <dbReference type="NCBI Taxonomy" id="1399"/>
    <lineage>
        <taxon>Bacteria</taxon>
        <taxon>Bacillati</taxon>
        <taxon>Bacillota</taxon>
        <taxon>Bacilli</taxon>
        <taxon>Bacillales</taxon>
        <taxon>Bacillaceae</taxon>
        <taxon>Cytobacillus</taxon>
    </lineage>
</organism>
<keyword evidence="2" id="KW-0475">Mercuric resistance</keyword>
<dbReference type="GO" id="GO:0003677">
    <property type="term" value="F:DNA binding"/>
    <property type="evidence" value="ECO:0007669"/>
    <property type="project" value="UniProtKB-KW"/>
</dbReference>
<dbReference type="InterPro" id="IPR047057">
    <property type="entry name" value="MerR_fam"/>
</dbReference>
<dbReference type="PRINTS" id="PR00040">
    <property type="entry name" value="HTHMERR"/>
</dbReference>
<evidence type="ECO:0000256" key="3">
    <source>
        <dbReference type="ARBA" id="ARBA00022491"/>
    </source>
</evidence>
<dbReference type="EMBL" id="VDEM01000108">
    <property type="protein sequence ID" value="KAF0821440.1"/>
    <property type="molecule type" value="Genomic_DNA"/>
</dbReference>
<evidence type="ECO:0000259" key="11">
    <source>
        <dbReference type="PROSITE" id="PS50937"/>
    </source>
</evidence>
<feature type="domain" description="HTH merR-type" evidence="11">
    <location>
        <begin position="1"/>
        <end position="71"/>
    </location>
</feature>
<evidence type="ECO:0000256" key="2">
    <source>
        <dbReference type="ARBA" id="ARBA00022466"/>
    </source>
</evidence>
<dbReference type="GO" id="GO:0046689">
    <property type="term" value="P:response to mercury ion"/>
    <property type="evidence" value="ECO:0007669"/>
    <property type="project" value="UniProtKB-KW"/>
</dbReference>
<dbReference type="GO" id="GO:0045340">
    <property type="term" value="F:mercury ion binding"/>
    <property type="evidence" value="ECO:0007669"/>
    <property type="project" value="InterPro"/>
</dbReference>
<comment type="caution">
    <text evidence="12">The sequence shown here is derived from an EMBL/GenBank/DDBJ whole genome shotgun (WGS) entry which is preliminary data.</text>
</comment>
<keyword evidence="8" id="KW-0010">Activator</keyword>
<dbReference type="AlphaFoldDB" id="A0A800N8E2"/>
<dbReference type="RefSeq" id="WP_159347175.1">
    <property type="nucleotide sequence ID" value="NZ_JBALOT010000097.1"/>
</dbReference>
<dbReference type="Proteomes" id="UP000465778">
    <property type="component" value="Unassembled WGS sequence"/>
</dbReference>
<keyword evidence="6" id="KW-0805">Transcription regulation</keyword>
<name>A0A800N8E2_CYTFI</name>
<evidence type="ECO:0000313" key="12">
    <source>
        <dbReference type="EMBL" id="KAF0821440.1"/>
    </source>
</evidence>
<dbReference type="PANTHER" id="PTHR30204">
    <property type="entry name" value="REDOX-CYCLING DRUG-SENSING TRANSCRIPTIONAL ACTIVATOR SOXR"/>
    <property type="match status" value="1"/>
</dbReference>
<dbReference type="OrthoDB" id="9791488at2"/>
<evidence type="ECO:0000256" key="6">
    <source>
        <dbReference type="ARBA" id="ARBA00023015"/>
    </source>
</evidence>
<dbReference type="NCBIfam" id="TIGR02051">
    <property type="entry name" value="MerR"/>
    <property type="match status" value="1"/>
</dbReference>
<evidence type="ECO:0000256" key="5">
    <source>
        <dbReference type="ARBA" id="ARBA00022914"/>
    </source>
</evidence>
<keyword evidence="5" id="KW-0476">Mercury</keyword>
<evidence type="ECO:0000256" key="9">
    <source>
        <dbReference type="ARBA" id="ARBA00023163"/>
    </source>
</evidence>
<dbReference type="SMART" id="SM00422">
    <property type="entry name" value="HTH_MERR"/>
    <property type="match status" value="1"/>
</dbReference>
<protein>
    <recommendedName>
        <fullName evidence="1">Mercuric resistance operon regulatory protein</fullName>
    </recommendedName>
</protein>
<dbReference type="Gene3D" id="1.10.1660.10">
    <property type="match status" value="1"/>
</dbReference>
<evidence type="ECO:0000256" key="8">
    <source>
        <dbReference type="ARBA" id="ARBA00023159"/>
    </source>
</evidence>
<dbReference type="SUPFAM" id="SSF46955">
    <property type="entry name" value="Putative DNA-binding domain"/>
    <property type="match status" value="1"/>
</dbReference>
<dbReference type="InterPro" id="IPR009061">
    <property type="entry name" value="DNA-bd_dom_put_sf"/>
</dbReference>
<dbReference type="Pfam" id="PF13411">
    <property type="entry name" value="MerR_1"/>
    <property type="match status" value="1"/>
</dbReference>
<sequence length="133" mass="15803">MRYRVSELAEKCNVNKETIRYYEKIGLLSEPSRTDSGYRVYSNDTVNRINFIKRMQDLGFSLTEINKLLGIVDKDSDRCRDMYDFVSQKVNDVQDKIRDLKRIEHMLMNLKECCPDEKSLHECPIIETLMNRK</sequence>
<dbReference type="InterPro" id="IPR000551">
    <property type="entry name" value="MerR-type_HTH_dom"/>
</dbReference>
<evidence type="ECO:0000313" key="13">
    <source>
        <dbReference type="Proteomes" id="UP000465778"/>
    </source>
</evidence>
<gene>
    <name evidence="12" type="ORF">KIS1582_4860</name>
</gene>
<reference evidence="12 13" key="1">
    <citation type="journal article" date="2020" name="G3 (Bethesda)">
        <title>Whole Genome Sequencing and Comparative Genomics of Two Nematicidal Bacillus Strains Reveals a Wide Range of Possible Virulence Factors.</title>
        <authorList>
            <person name="Susic N."/>
            <person name="Janezic S."/>
            <person name="Rupnik M."/>
            <person name="Geric Stare B."/>
        </authorList>
    </citation>
    <scope>NUCLEOTIDE SEQUENCE [LARGE SCALE GENOMIC DNA]</scope>
    <source>
        <strain evidence="12 13">I-1582</strain>
    </source>
</reference>
<proteinExistence type="predicted"/>